<dbReference type="UCSC" id="C01B12.8">
    <property type="organism name" value="c. elegans"/>
</dbReference>
<evidence type="ECO:0000313" key="4">
    <source>
        <dbReference type="WormBase" id="C01B12.8"/>
    </source>
</evidence>
<dbReference type="WormBase" id="C01B12.8">
    <property type="protein sequence ID" value="CE07796"/>
    <property type="gene ID" value="WBGene00015291"/>
    <property type="gene designation" value="enee-1"/>
</dbReference>
<dbReference type="OrthoDB" id="5850841at2759"/>
<evidence type="ECO:0000256" key="1">
    <source>
        <dbReference type="SAM" id="MobiDB-lite"/>
    </source>
</evidence>
<evidence type="ECO:0000313" key="2">
    <source>
        <dbReference type="EMBL" id="CCD61136.1"/>
    </source>
</evidence>
<dbReference type="AGR" id="WB:WBGene00015291"/>
<organism evidence="2 3">
    <name type="scientific">Caenorhabditis elegans</name>
    <dbReference type="NCBI Taxonomy" id="6239"/>
    <lineage>
        <taxon>Eukaryota</taxon>
        <taxon>Metazoa</taxon>
        <taxon>Ecdysozoa</taxon>
        <taxon>Nematoda</taxon>
        <taxon>Chromadorea</taxon>
        <taxon>Rhabditida</taxon>
        <taxon>Rhabditina</taxon>
        <taxon>Rhabditomorpha</taxon>
        <taxon>Rhabditoidea</taxon>
        <taxon>Rhabditidae</taxon>
        <taxon>Peloderinae</taxon>
        <taxon>Caenorhabditis</taxon>
    </lineage>
</organism>
<feature type="compositionally biased region" description="Basic and acidic residues" evidence="1">
    <location>
        <begin position="126"/>
        <end position="141"/>
    </location>
</feature>
<dbReference type="GeneID" id="3565099"/>
<dbReference type="RefSeq" id="NP_493636.1">
    <property type="nucleotide sequence ID" value="NM_061235.5"/>
</dbReference>
<feature type="region of interest" description="Disordered" evidence="1">
    <location>
        <begin position="120"/>
        <end position="142"/>
    </location>
</feature>
<name>O17210_CAEEL</name>
<sequence>MVKLRDEQKTELIKQEKKRRRIARLRQVRQQSAANAKITRDVVNQRKQEFIQEIREELHEQVDALMTEVTEKSLKLPVSAKRKTSTPRSLKKSSRCREMTESDLELAKKRNADAMKHLREAKKKKEKEQEEKLAKKKEAARKANAIMRGAQIL</sequence>
<evidence type="ECO:0000313" key="3">
    <source>
        <dbReference type="Proteomes" id="UP000001940"/>
    </source>
</evidence>
<dbReference type="STRING" id="6239.C01B12.8.1"/>
<dbReference type="CTD" id="3565099"/>
<dbReference type="InParanoid" id="O17210"/>
<dbReference type="PaxDb" id="6239-C01B12.8"/>
<dbReference type="Bgee" id="WBGene00015291">
    <property type="expression patterns" value="Expressed in germ line (C elegans) and 4 other cell types or tissues"/>
</dbReference>
<gene>
    <name evidence="2 4" type="primary">enee-1</name>
    <name evidence="4" type="ORF">C01B12.8</name>
    <name evidence="2" type="ORF">CELE_C01B12.8</name>
</gene>
<dbReference type="OMA" id="RENIIRM"/>
<dbReference type="PeptideAtlas" id="O17210"/>
<dbReference type="KEGG" id="cel:CELE_C01B12.8"/>
<keyword evidence="3" id="KW-1185">Reference proteome</keyword>
<feature type="region of interest" description="Disordered" evidence="1">
    <location>
        <begin position="78"/>
        <end position="102"/>
    </location>
</feature>
<protein>
    <submittedName>
        <fullName evidence="2">Coiled-coil domain-containing protein 86</fullName>
    </submittedName>
</protein>
<reference evidence="2 3" key="1">
    <citation type="journal article" date="1998" name="Science">
        <title>Genome sequence of the nematode C. elegans: a platform for investigating biology.</title>
        <authorList>
            <consortium name="The C. elegans sequencing consortium"/>
            <person name="Sulson J.E."/>
            <person name="Waterston R."/>
        </authorList>
    </citation>
    <scope>NUCLEOTIDE SEQUENCE [LARGE SCALE GENOMIC DNA]</scope>
    <source>
        <strain evidence="2 3">Bristol N2</strain>
    </source>
</reference>
<proteinExistence type="predicted"/>
<dbReference type="Proteomes" id="UP000001940">
    <property type="component" value="Chromosome II"/>
</dbReference>
<dbReference type="SMR" id="O17210"/>
<dbReference type="HOGENOM" id="CLU_1670969_0_0_1"/>
<dbReference type="AlphaFoldDB" id="O17210"/>
<accession>O17210</accession>
<feature type="compositionally biased region" description="Basic residues" evidence="1">
    <location>
        <begin position="80"/>
        <end position="94"/>
    </location>
</feature>
<dbReference type="PIR" id="T32372">
    <property type="entry name" value="T32372"/>
</dbReference>
<dbReference type="EMBL" id="BX284602">
    <property type="protein sequence ID" value="CCD61136.1"/>
    <property type="molecule type" value="Genomic_DNA"/>
</dbReference>
<dbReference type="eggNOG" id="ENOG502THZV">
    <property type="taxonomic scope" value="Eukaryota"/>
</dbReference>